<feature type="region of interest" description="Disordered" evidence="1">
    <location>
        <begin position="132"/>
        <end position="165"/>
    </location>
</feature>
<accession>A0ABR1MSJ9</accession>
<organism evidence="2 3">
    <name type="scientific">Phyllosticta paracitricarpa</name>
    <dbReference type="NCBI Taxonomy" id="2016321"/>
    <lineage>
        <taxon>Eukaryota</taxon>
        <taxon>Fungi</taxon>
        <taxon>Dikarya</taxon>
        <taxon>Ascomycota</taxon>
        <taxon>Pezizomycotina</taxon>
        <taxon>Dothideomycetes</taxon>
        <taxon>Dothideomycetes incertae sedis</taxon>
        <taxon>Botryosphaeriales</taxon>
        <taxon>Phyllostictaceae</taxon>
        <taxon>Phyllosticta</taxon>
    </lineage>
</organism>
<evidence type="ECO:0000313" key="3">
    <source>
        <dbReference type="Proteomes" id="UP001367316"/>
    </source>
</evidence>
<dbReference type="EMBL" id="JBBPBF010000061">
    <property type="protein sequence ID" value="KAK7605901.1"/>
    <property type="molecule type" value="Genomic_DNA"/>
</dbReference>
<gene>
    <name evidence="2" type="ORF">JOL62DRAFT_588618</name>
</gene>
<keyword evidence="3" id="KW-1185">Reference proteome</keyword>
<evidence type="ECO:0000313" key="2">
    <source>
        <dbReference type="EMBL" id="KAK7605901.1"/>
    </source>
</evidence>
<feature type="compositionally biased region" description="Basic residues" evidence="1">
    <location>
        <begin position="76"/>
        <end position="91"/>
    </location>
</feature>
<proteinExistence type="predicted"/>
<feature type="region of interest" description="Disordered" evidence="1">
    <location>
        <begin position="71"/>
        <end position="95"/>
    </location>
</feature>
<dbReference type="Proteomes" id="UP001367316">
    <property type="component" value="Unassembled WGS sequence"/>
</dbReference>
<feature type="compositionally biased region" description="Basic residues" evidence="1">
    <location>
        <begin position="134"/>
        <end position="144"/>
    </location>
</feature>
<sequence length="323" mass="36417">MNKKNSSSTSGCRCCHRSVLLHGPCFCPPTRNQAWLPSPALKRLPDEPGASHVLERLLLCRKFGVRWTAMRSDSTKRRRRRRRRRREKSKKKIQEPVVGTRTSFRGYQVRCSFAPSSRFCFRVLLTDASSSSRHVSRLRRRNHRVPSSQSAQTESDRLGGSWHPRRPRPGVLVALVAVHLLPHDDHQHRRRRRHKRQVGLRRRLRFLGSARLQSAPQPQPAGLQRVGNAAARRGARRCQRVPAAGAPRLSSARTGVARGHVQVQGHYAQVAVFRNVQDVGLEAAQRAGRLQGVIDGRMVIGCLAEGSLVVMTDKVMILLDSIQ</sequence>
<comment type="caution">
    <text evidence="2">The sequence shown here is derived from an EMBL/GenBank/DDBJ whole genome shotgun (WGS) entry which is preliminary data.</text>
</comment>
<evidence type="ECO:0000256" key="1">
    <source>
        <dbReference type="SAM" id="MobiDB-lite"/>
    </source>
</evidence>
<name>A0ABR1MSJ9_9PEZI</name>
<protein>
    <submittedName>
        <fullName evidence="2">Uncharacterized protein</fullName>
    </submittedName>
</protein>
<reference evidence="2 3" key="1">
    <citation type="submission" date="2024-04" db="EMBL/GenBank/DDBJ databases">
        <title>Phyllosticta paracitricarpa is synonymous to the EU quarantine fungus P. citricarpa based on phylogenomic analyses.</title>
        <authorList>
            <consortium name="Lawrence Berkeley National Laboratory"/>
            <person name="Van ingen-buijs V.A."/>
            <person name="Van westerhoven A.C."/>
            <person name="Haridas S."/>
            <person name="Skiadas P."/>
            <person name="Martin F."/>
            <person name="Groenewald J.Z."/>
            <person name="Crous P.W."/>
            <person name="Seidl M.F."/>
        </authorList>
    </citation>
    <scope>NUCLEOTIDE SEQUENCE [LARGE SCALE GENOMIC DNA]</scope>
    <source>
        <strain evidence="2 3">CBS 141358</strain>
    </source>
</reference>